<keyword evidence="6" id="KW-1185">Reference proteome</keyword>
<feature type="region of interest" description="Disordered" evidence="4">
    <location>
        <begin position="450"/>
        <end position="483"/>
    </location>
</feature>
<evidence type="ECO:0000256" key="4">
    <source>
        <dbReference type="SAM" id="MobiDB-lite"/>
    </source>
</evidence>
<comment type="caution">
    <text evidence="5">The sequence shown here is derived from an EMBL/GenBank/DDBJ whole genome shotgun (WGS) entry which is preliminary data.</text>
</comment>
<evidence type="ECO:0000313" key="5">
    <source>
        <dbReference type="EMBL" id="KAL3713900.1"/>
    </source>
</evidence>
<evidence type="ECO:0008006" key="7">
    <source>
        <dbReference type="Google" id="ProtNLM"/>
    </source>
</evidence>
<protein>
    <recommendedName>
        <fullName evidence="7">Pentatricopeptide repeat-containing protein</fullName>
    </recommendedName>
</protein>
<evidence type="ECO:0000313" key="6">
    <source>
        <dbReference type="Proteomes" id="UP001634007"/>
    </source>
</evidence>
<dbReference type="InterPro" id="IPR052308">
    <property type="entry name" value="PPR_domain-containing"/>
</dbReference>
<feature type="repeat" description="PPR" evidence="2">
    <location>
        <begin position="259"/>
        <end position="293"/>
    </location>
</feature>
<evidence type="ECO:0000256" key="1">
    <source>
        <dbReference type="ARBA" id="ARBA00022737"/>
    </source>
</evidence>
<evidence type="ECO:0000256" key="3">
    <source>
        <dbReference type="SAM" id="Coils"/>
    </source>
</evidence>
<dbReference type="PANTHER" id="PTHR47937">
    <property type="entry name" value="PLASTID TRANSCRIPTIONALLY ACTIVE CHROMOSOME 2-LIKE PROTEIN"/>
    <property type="match status" value="1"/>
</dbReference>
<accession>A0ABD3IFZ5</accession>
<dbReference type="Proteomes" id="UP001634007">
    <property type="component" value="Unassembled WGS sequence"/>
</dbReference>
<keyword evidence="1" id="KW-0677">Repeat</keyword>
<name>A0ABD3IFZ5_EUCGL</name>
<dbReference type="SUPFAM" id="SSF48452">
    <property type="entry name" value="TPR-like"/>
    <property type="match status" value="1"/>
</dbReference>
<feature type="repeat" description="PPR" evidence="2">
    <location>
        <begin position="294"/>
        <end position="328"/>
    </location>
</feature>
<gene>
    <name evidence="5" type="ORF">ACJRO7_036311</name>
</gene>
<dbReference type="AlphaFoldDB" id="A0ABD3IFZ5"/>
<dbReference type="InterPro" id="IPR011990">
    <property type="entry name" value="TPR-like_helical_dom_sf"/>
</dbReference>
<keyword evidence="3" id="KW-0175">Coiled coil</keyword>
<dbReference type="Gene3D" id="1.25.40.10">
    <property type="entry name" value="Tetratricopeptide repeat domain"/>
    <property type="match status" value="3"/>
</dbReference>
<feature type="repeat" description="PPR" evidence="2">
    <location>
        <begin position="47"/>
        <end position="82"/>
    </location>
</feature>
<dbReference type="EMBL" id="JBJKBG010000013">
    <property type="protein sequence ID" value="KAL3713900.1"/>
    <property type="molecule type" value="Genomic_DNA"/>
</dbReference>
<dbReference type="Pfam" id="PF13812">
    <property type="entry name" value="PPR_3"/>
    <property type="match status" value="1"/>
</dbReference>
<proteinExistence type="predicted"/>
<dbReference type="InterPro" id="IPR002885">
    <property type="entry name" value="PPR_rpt"/>
</dbReference>
<feature type="repeat" description="PPR" evidence="2">
    <location>
        <begin position="83"/>
        <end position="117"/>
    </location>
</feature>
<dbReference type="Pfam" id="PF01535">
    <property type="entry name" value="PPR"/>
    <property type="match status" value="2"/>
</dbReference>
<feature type="coiled-coil region" evidence="3">
    <location>
        <begin position="402"/>
        <end position="433"/>
    </location>
</feature>
<dbReference type="PANTHER" id="PTHR47937:SF5">
    <property type="entry name" value="PENTATRICOPEPTIDE REPEAT-CONTAINING PROTEIN"/>
    <property type="match status" value="1"/>
</dbReference>
<dbReference type="Pfam" id="PF12854">
    <property type="entry name" value="PPR_1"/>
    <property type="match status" value="1"/>
</dbReference>
<organism evidence="5 6">
    <name type="scientific">Eucalyptus globulus</name>
    <name type="common">Tasmanian blue gum</name>
    <dbReference type="NCBI Taxonomy" id="34317"/>
    <lineage>
        <taxon>Eukaryota</taxon>
        <taxon>Viridiplantae</taxon>
        <taxon>Streptophyta</taxon>
        <taxon>Embryophyta</taxon>
        <taxon>Tracheophyta</taxon>
        <taxon>Spermatophyta</taxon>
        <taxon>Magnoliopsida</taxon>
        <taxon>eudicotyledons</taxon>
        <taxon>Gunneridae</taxon>
        <taxon>Pentapetalae</taxon>
        <taxon>rosids</taxon>
        <taxon>malvids</taxon>
        <taxon>Myrtales</taxon>
        <taxon>Myrtaceae</taxon>
        <taxon>Myrtoideae</taxon>
        <taxon>Eucalypteae</taxon>
        <taxon>Eucalyptus</taxon>
    </lineage>
</organism>
<dbReference type="NCBIfam" id="TIGR00756">
    <property type="entry name" value="PPR"/>
    <property type="match status" value="5"/>
</dbReference>
<feature type="repeat" description="PPR" evidence="2">
    <location>
        <begin position="184"/>
        <end position="218"/>
    </location>
</feature>
<sequence length="483" mass="54364">MSFSRPAFLAHLRILASPALRRPHRRHPPTPFWSLYRFIIEVGPAPDVDTYNLLSKYCLDCRRPDDAMERYERLMNHAGINPSPTTYRISIKGLVDNNEVKSALELKEEMAAKELAPDPLVYHYLMVGRAKNSDADGILELYEKLKEKLGGVIEVGVVHGGLTKEYFLRGMEEAVGENSKVKMTAVAYRSVLDALTKNGKFEVALNLFDRMLEEHCPLMRLAVILESSNMIADGYCKQGKFKDVSDVFRKMGDYGCGPDVLSYNVLIEQLCENGLLAEAEELFGEMSEKKVNPYEFTHVLLTDACFKNARADDAAGYFKKMVDSGLRPNLAAYNKLIDVLVNVGKVDEAEVFYDLLVKKLKMDLESCHFMMKALSKEGKLDEVLKMVDQLLDEDPIIFDEEKEGREEELGKLMEEKERQKAREAKVAKAAKRSARAAVASSLLSELLGKKEEEKESAYDASGENSASRDMAPAREADDLVMEQ</sequence>
<feature type="repeat" description="PPR" evidence="2">
    <location>
        <begin position="224"/>
        <end position="258"/>
    </location>
</feature>
<reference evidence="5 6" key="1">
    <citation type="submission" date="2024-11" db="EMBL/GenBank/DDBJ databases">
        <title>Chromosome-level genome assembly of Eucalyptus globulus Labill. provides insights into its genome evolution.</title>
        <authorList>
            <person name="Li X."/>
        </authorList>
    </citation>
    <scope>NUCLEOTIDE SEQUENCE [LARGE SCALE GENOMIC DNA]</scope>
    <source>
        <strain evidence="5">CL2024</strain>
        <tissue evidence="5">Fresh tender leaves</tissue>
    </source>
</reference>
<evidence type="ECO:0000256" key="2">
    <source>
        <dbReference type="PROSITE-ProRule" id="PRU00708"/>
    </source>
</evidence>
<dbReference type="PROSITE" id="PS51375">
    <property type="entry name" value="PPR"/>
    <property type="match status" value="6"/>
</dbReference>